<feature type="transmembrane region" description="Helical" evidence="9">
    <location>
        <begin position="119"/>
        <end position="138"/>
    </location>
</feature>
<name>A0ABU1Q3A1_9PSEU</name>
<evidence type="ECO:0000256" key="8">
    <source>
        <dbReference type="SAM" id="Coils"/>
    </source>
</evidence>
<comment type="subcellular location">
    <subcellularLocation>
        <location evidence="1">Membrane</location>
        <topology evidence="1">Multi-pass membrane protein</topology>
    </subcellularLocation>
</comment>
<keyword evidence="3 9" id="KW-0812">Transmembrane</keyword>
<evidence type="ECO:0000313" key="11">
    <source>
        <dbReference type="EMBL" id="MDR6597156.1"/>
    </source>
</evidence>
<feature type="transmembrane region" description="Helical" evidence="9">
    <location>
        <begin position="181"/>
        <end position="206"/>
    </location>
</feature>
<dbReference type="PANTHER" id="PTHR11537:SF254">
    <property type="entry name" value="POTASSIUM VOLTAGE-GATED CHANNEL PROTEIN SHAB"/>
    <property type="match status" value="1"/>
</dbReference>
<dbReference type="InterPro" id="IPR028325">
    <property type="entry name" value="VG_K_chnl"/>
</dbReference>
<evidence type="ECO:0000256" key="3">
    <source>
        <dbReference type="ARBA" id="ARBA00022692"/>
    </source>
</evidence>
<feature type="transmembrane region" description="Helical" evidence="9">
    <location>
        <begin position="20"/>
        <end position="36"/>
    </location>
</feature>
<organism evidence="11 12">
    <name type="scientific">Saccharothrix longispora</name>
    <dbReference type="NCBI Taxonomy" id="33920"/>
    <lineage>
        <taxon>Bacteria</taxon>
        <taxon>Bacillati</taxon>
        <taxon>Actinomycetota</taxon>
        <taxon>Actinomycetes</taxon>
        <taxon>Pseudonocardiales</taxon>
        <taxon>Pseudonocardiaceae</taxon>
        <taxon>Saccharothrix</taxon>
    </lineage>
</organism>
<dbReference type="Gene3D" id="1.10.287.70">
    <property type="match status" value="1"/>
</dbReference>
<dbReference type="InterPro" id="IPR013099">
    <property type="entry name" value="K_chnl_dom"/>
</dbReference>
<evidence type="ECO:0000256" key="2">
    <source>
        <dbReference type="ARBA" id="ARBA00022448"/>
    </source>
</evidence>
<proteinExistence type="predicted"/>
<evidence type="ECO:0000256" key="7">
    <source>
        <dbReference type="ARBA" id="ARBA00023303"/>
    </source>
</evidence>
<keyword evidence="6 9" id="KW-0472">Membrane</keyword>
<comment type="caution">
    <text evidence="11">The sequence shown here is derived from an EMBL/GenBank/DDBJ whole genome shotgun (WGS) entry which is preliminary data.</text>
</comment>
<keyword evidence="2" id="KW-0813">Transport</keyword>
<evidence type="ECO:0000256" key="4">
    <source>
        <dbReference type="ARBA" id="ARBA00022989"/>
    </source>
</evidence>
<keyword evidence="4 9" id="KW-1133">Transmembrane helix</keyword>
<dbReference type="Proteomes" id="UP001268819">
    <property type="component" value="Unassembled WGS sequence"/>
</dbReference>
<feature type="coiled-coil region" evidence="8">
    <location>
        <begin position="220"/>
        <end position="247"/>
    </location>
</feature>
<dbReference type="SUPFAM" id="SSF81324">
    <property type="entry name" value="Voltage-gated potassium channels"/>
    <property type="match status" value="1"/>
</dbReference>
<feature type="transmembrane region" description="Helical" evidence="9">
    <location>
        <begin position="51"/>
        <end position="69"/>
    </location>
</feature>
<dbReference type="PANTHER" id="PTHR11537">
    <property type="entry name" value="VOLTAGE-GATED POTASSIUM CHANNEL"/>
    <property type="match status" value="1"/>
</dbReference>
<feature type="domain" description="Potassium channel" evidence="10">
    <location>
        <begin position="141"/>
        <end position="206"/>
    </location>
</feature>
<evidence type="ECO:0000256" key="5">
    <source>
        <dbReference type="ARBA" id="ARBA00023065"/>
    </source>
</evidence>
<reference evidence="11 12" key="1">
    <citation type="submission" date="2023-07" db="EMBL/GenBank/DDBJ databases">
        <title>Sequencing the genomes of 1000 actinobacteria strains.</title>
        <authorList>
            <person name="Klenk H.-P."/>
        </authorList>
    </citation>
    <scope>NUCLEOTIDE SEQUENCE [LARGE SCALE GENOMIC DNA]</scope>
    <source>
        <strain evidence="11 12">DSM 43749</strain>
    </source>
</reference>
<feature type="transmembrane region" description="Helical" evidence="9">
    <location>
        <begin position="150"/>
        <end position="169"/>
    </location>
</feature>
<keyword evidence="12" id="KW-1185">Reference proteome</keyword>
<gene>
    <name evidence="11" type="ORF">J2S66_005540</name>
</gene>
<dbReference type="Gene3D" id="1.20.5.110">
    <property type="match status" value="1"/>
</dbReference>
<dbReference type="RefSeq" id="WP_310310194.1">
    <property type="nucleotide sequence ID" value="NZ_BAAAXB010000001.1"/>
</dbReference>
<evidence type="ECO:0000259" key="10">
    <source>
        <dbReference type="Pfam" id="PF07885"/>
    </source>
</evidence>
<protein>
    <submittedName>
        <fullName evidence="11">Voltage-gated potassium channel</fullName>
    </submittedName>
</protein>
<accession>A0ABU1Q3A1</accession>
<evidence type="ECO:0000313" key="12">
    <source>
        <dbReference type="Proteomes" id="UP001268819"/>
    </source>
</evidence>
<dbReference type="GO" id="GO:0034220">
    <property type="term" value="P:monoatomic ion transmembrane transport"/>
    <property type="evidence" value="ECO:0007669"/>
    <property type="project" value="UniProtKB-KW"/>
</dbReference>
<keyword evidence="7 11" id="KW-0407">Ion channel</keyword>
<dbReference type="EMBL" id="JAVDSG010000001">
    <property type="protein sequence ID" value="MDR6597156.1"/>
    <property type="molecule type" value="Genomic_DNA"/>
</dbReference>
<keyword evidence="8" id="KW-0175">Coiled coil</keyword>
<keyword evidence="5" id="KW-0406">Ion transport</keyword>
<dbReference type="Pfam" id="PF07885">
    <property type="entry name" value="Ion_trans_2"/>
    <property type="match status" value="1"/>
</dbReference>
<evidence type="ECO:0000256" key="9">
    <source>
        <dbReference type="SAM" id="Phobius"/>
    </source>
</evidence>
<evidence type="ECO:0000256" key="6">
    <source>
        <dbReference type="ARBA" id="ARBA00023136"/>
    </source>
</evidence>
<evidence type="ECO:0000256" key="1">
    <source>
        <dbReference type="ARBA" id="ARBA00004141"/>
    </source>
</evidence>
<sequence>MSETDERRLAHWERRAEWPLTGLAVLFLVAYAWQVLDDRATPGLHGTLEVVLWFVWLVFAVDYLVRLVIAVDKRRFVTTHLFDLLAVLLPVVRQLRVLRLLTVLKLLNRRYAGRVRQRIGVYVAAVTTLVGLCASLAVLDAERRHPDASITTFGDAAWWVLTTITTVGYGDRYPVTWEGRLVAALLMVGGIALIGVVTGTIASWIVERLSGVEGSVAEAEQATATELRQVRAELAALREELREELRAEHRPGV</sequence>